<dbReference type="AlphaFoldDB" id="A0A814RXA1"/>
<gene>
    <name evidence="2" type="ORF">OXX778_LOCUS22800</name>
</gene>
<feature type="region of interest" description="Disordered" evidence="1">
    <location>
        <begin position="1"/>
        <end position="70"/>
    </location>
</feature>
<dbReference type="Proteomes" id="UP000663879">
    <property type="component" value="Unassembled WGS sequence"/>
</dbReference>
<proteinExistence type="predicted"/>
<comment type="caution">
    <text evidence="2">The sequence shown here is derived from an EMBL/GenBank/DDBJ whole genome shotgun (WGS) entry which is preliminary data.</text>
</comment>
<protein>
    <submittedName>
        <fullName evidence="2">Uncharacterized protein</fullName>
    </submittedName>
</protein>
<feature type="compositionally biased region" description="Polar residues" evidence="1">
    <location>
        <begin position="13"/>
        <end position="23"/>
    </location>
</feature>
<name>A0A814RXA1_9BILA</name>
<sequence length="119" mass="13763">MSGKHYQLKDGLNSRTNRSQIKLNKTEKRSKCTSKLGSTPEKRFAASKRKASLTISNGRPNDSNPNLPKEENINVKKSKIYLEHENYFADDGKTKAIKQEESNSMVEKEFRKYNKIQWP</sequence>
<dbReference type="EMBL" id="CAJNOC010010308">
    <property type="protein sequence ID" value="CAF1138657.1"/>
    <property type="molecule type" value="Genomic_DNA"/>
</dbReference>
<feature type="compositionally biased region" description="Polar residues" evidence="1">
    <location>
        <begin position="53"/>
        <end position="66"/>
    </location>
</feature>
<evidence type="ECO:0000313" key="2">
    <source>
        <dbReference type="EMBL" id="CAF1138657.1"/>
    </source>
</evidence>
<keyword evidence="3" id="KW-1185">Reference proteome</keyword>
<organism evidence="2 3">
    <name type="scientific">Brachionus calyciflorus</name>
    <dbReference type="NCBI Taxonomy" id="104777"/>
    <lineage>
        <taxon>Eukaryota</taxon>
        <taxon>Metazoa</taxon>
        <taxon>Spiralia</taxon>
        <taxon>Gnathifera</taxon>
        <taxon>Rotifera</taxon>
        <taxon>Eurotatoria</taxon>
        <taxon>Monogononta</taxon>
        <taxon>Pseudotrocha</taxon>
        <taxon>Ploima</taxon>
        <taxon>Brachionidae</taxon>
        <taxon>Brachionus</taxon>
    </lineage>
</organism>
<evidence type="ECO:0000256" key="1">
    <source>
        <dbReference type="SAM" id="MobiDB-lite"/>
    </source>
</evidence>
<reference evidence="2" key="1">
    <citation type="submission" date="2021-02" db="EMBL/GenBank/DDBJ databases">
        <authorList>
            <person name="Nowell W R."/>
        </authorList>
    </citation>
    <scope>NUCLEOTIDE SEQUENCE</scope>
    <source>
        <strain evidence="2">Ploen Becks lab</strain>
    </source>
</reference>
<evidence type="ECO:0000313" key="3">
    <source>
        <dbReference type="Proteomes" id="UP000663879"/>
    </source>
</evidence>
<accession>A0A814RXA1</accession>